<dbReference type="SMART" id="SM00181">
    <property type="entry name" value="EGF"/>
    <property type="match status" value="16"/>
</dbReference>
<evidence type="ECO:0000313" key="7">
    <source>
        <dbReference type="Proteomes" id="UP001158576"/>
    </source>
</evidence>
<evidence type="ECO:0000256" key="1">
    <source>
        <dbReference type="ARBA" id="ARBA00022536"/>
    </source>
</evidence>
<protein>
    <submittedName>
        <fullName evidence="6">Oidioi.mRNA.OKI2018_I69.chr2.g4412.t1.cds</fullName>
    </submittedName>
</protein>
<sequence length="907" mass="99939">MCIDINECLFGMHDCDLKSESCQNSEGSYICVPINGCSEGFVYNSDWKRCEDIDECKMNSSICQQQCTNTEGSFFCECNEGYEQSSRNAPCYDIDECEENEEACGENSICENSPGSFSCSCLEGFVLKDGNCKSSAVNECLLGTHTCDENANCIDTKNSFNCQCNPGFLGDGDVCDDMDECALRSGDEDYCDGILENSACVNTVGSFECQCKPGYFLKNDQCEDIDECASTHLCPSNSFCVNTIGSAHCECFEGFEERDGFCEDINECQGEEYPCDENARCTNTVGSYECACRGGYFMKEEGGKCEKKPINECVQKTHNCDQVCNDEVIGFSCSCFPGYKLAEIGGNVCEDSDECLEENTCGEHQKCTNSIGSFDSGFGNFFNKMEPFILYKKKPCRTLYFACHCNSGYESTSAPGEPKICEDINECTNGENRCDEVTQICQNLAGSYECICKHGFEISSEGESTGKCADINECEMEKKCPVKTKCVNSFGFYSCPCLPGYEDNLDSENSALEFPPNKCIDIDECAMTDVCHTPNTVCSNLDGSFECSCAQGFMWSADSENDLGTTCADVDECDQHETGQQACGANQKCTNTVGSYTCSCSVGYEKSPFHNPTDQFICIDIDECSLNTTTFCGPFSICHNNDGSYDCSCIDGFQMNMTSSLCEDVDECAEEDTENPICQDIDECSTGLVTCLNGMCLNQLGSFDCECNEGFFNDDDSYDCVDVDECATASHDCSPRGNCSNTVGSFTCACPSNLIGDGFKCVSDDDPYDVELADDSEEATVDICDFGVVKFSFSIKELFDRTVKSLCLEVFSSDDLARTDPQIIRDVKGFTKYEVALLADLTDVNERPYISVCPCNQTCQGNDLFINMIDDECYSQSSQAWFKNERRKNFPEGSPFFFTLNFLQKLP</sequence>
<dbReference type="InterPro" id="IPR009030">
    <property type="entry name" value="Growth_fac_rcpt_cys_sf"/>
</dbReference>
<dbReference type="InterPro" id="IPR000152">
    <property type="entry name" value="EGF-type_Asp/Asn_hydroxyl_site"/>
</dbReference>
<keyword evidence="2" id="KW-0732">Signal</keyword>
<dbReference type="PANTHER" id="PTHR24034">
    <property type="entry name" value="EGF-LIKE DOMAIN-CONTAINING PROTEIN"/>
    <property type="match status" value="1"/>
</dbReference>
<evidence type="ECO:0000256" key="3">
    <source>
        <dbReference type="ARBA" id="ARBA00022737"/>
    </source>
</evidence>
<dbReference type="PROSITE" id="PS01186">
    <property type="entry name" value="EGF_2"/>
    <property type="match status" value="6"/>
</dbReference>
<dbReference type="Proteomes" id="UP001158576">
    <property type="component" value="Chromosome 2"/>
</dbReference>
<feature type="domain" description="EGF-like" evidence="5">
    <location>
        <begin position="209"/>
        <end position="222"/>
    </location>
</feature>
<evidence type="ECO:0000313" key="6">
    <source>
        <dbReference type="EMBL" id="CAG5109944.1"/>
    </source>
</evidence>
<dbReference type="Pfam" id="PF07645">
    <property type="entry name" value="EGF_CA"/>
    <property type="match status" value="14"/>
</dbReference>
<name>A0ABN7SXA7_OIKDI</name>
<dbReference type="SUPFAM" id="SSF57196">
    <property type="entry name" value="EGF/Laminin"/>
    <property type="match status" value="5"/>
</dbReference>
<dbReference type="InterPro" id="IPR018097">
    <property type="entry name" value="EGF_Ca-bd_CS"/>
</dbReference>
<dbReference type="Pfam" id="PF12947">
    <property type="entry name" value="EGF_3"/>
    <property type="match status" value="1"/>
</dbReference>
<feature type="domain" description="EGF-like" evidence="5">
    <location>
        <begin position="162"/>
        <end position="175"/>
    </location>
</feature>
<dbReference type="SUPFAM" id="SSF57184">
    <property type="entry name" value="Growth factor receptor domain"/>
    <property type="match status" value="4"/>
</dbReference>
<dbReference type="InterPro" id="IPR049883">
    <property type="entry name" value="NOTCH1_EGF-like"/>
</dbReference>
<dbReference type="InterPro" id="IPR001881">
    <property type="entry name" value="EGF-like_Ca-bd_dom"/>
</dbReference>
<feature type="domain" description="EGF-like" evidence="5">
    <location>
        <begin position="119"/>
        <end position="132"/>
    </location>
</feature>
<evidence type="ECO:0000256" key="2">
    <source>
        <dbReference type="ARBA" id="ARBA00022729"/>
    </source>
</evidence>
<dbReference type="PROSITE" id="PS01187">
    <property type="entry name" value="EGF_CA"/>
    <property type="match status" value="5"/>
</dbReference>
<dbReference type="PROSITE" id="PS00010">
    <property type="entry name" value="ASX_HYDROXYL"/>
    <property type="match status" value="11"/>
</dbReference>
<keyword evidence="1" id="KW-0245">EGF-like domain</keyword>
<evidence type="ECO:0000256" key="4">
    <source>
        <dbReference type="ARBA" id="ARBA00023157"/>
    </source>
</evidence>
<feature type="domain" description="EGF-like" evidence="5">
    <location>
        <begin position="249"/>
        <end position="262"/>
    </location>
</feature>
<dbReference type="InterPro" id="IPR050751">
    <property type="entry name" value="ECM_structural_protein"/>
</dbReference>
<dbReference type="CDD" id="cd00054">
    <property type="entry name" value="EGF_CA"/>
    <property type="match status" value="7"/>
</dbReference>
<dbReference type="Gene3D" id="2.10.25.10">
    <property type="entry name" value="Laminin"/>
    <property type="match status" value="16"/>
</dbReference>
<dbReference type="InterPro" id="IPR000742">
    <property type="entry name" value="EGF"/>
</dbReference>
<gene>
    <name evidence="6" type="ORF">OKIOD_LOCUS13177</name>
</gene>
<dbReference type="InterPro" id="IPR024731">
    <property type="entry name" value="NELL2-like_EGF"/>
</dbReference>
<dbReference type="EMBL" id="OU015567">
    <property type="protein sequence ID" value="CAG5109944.1"/>
    <property type="molecule type" value="Genomic_DNA"/>
</dbReference>
<feature type="domain" description="EGF-like" evidence="5">
    <location>
        <begin position="290"/>
        <end position="305"/>
    </location>
</feature>
<accession>A0ABN7SXA7</accession>
<dbReference type="SMART" id="SM00179">
    <property type="entry name" value="EGF_CA"/>
    <property type="match status" value="16"/>
</dbReference>
<organism evidence="6 7">
    <name type="scientific">Oikopleura dioica</name>
    <name type="common">Tunicate</name>
    <dbReference type="NCBI Taxonomy" id="34765"/>
    <lineage>
        <taxon>Eukaryota</taxon>
        <taxon>Metazoa</taxon>
        <taxon>Chordata</taxon>
        <taxon>Tunicata</taxon>
        <taxon>Appendicularia</taxon>
        <taxon>Copelata</taxon>
        <taxon>Oikopleuridae</taxon>
        <taxon>Oikopleura</taxon>
    </lineage>
</organism>
<evidence type="ECO:0000259" key="5">
    <source>
        <dbReference type="PROSITE" id="PS01186"/>
    </source>
</evidence>
<dbReference type="PANTHER" id="PTHR24034:SF209">
    <property type="entry name" value="EGF-LIKE DOMAIN-CONTAINING PROTEIN"/>
    <property type="match status" value="1"/>
</dbReference>
<reference evidence="6 7" key="1">
    <citation type="submission" date="2021-04" db="EMBL/GenBank/DDBJ databases">
        <authorList>
            <person name="Bliznina A."/>
        </authorList>
    </citation>
    <scope>NUCLEOTIDE SEQUENCE [LARGE SCALE GENOMIC DNA]</scope>
</reference>
<keyword evidence="3" id="KW-0677">Repeat</keyword>
<keyword evidence="4" id="KW-1015">Disulfide bond</keyword>
<feature type="domain" description="EGF-like" evidence="5">
    <location>
        <begin position="647"/>
        <end position="662"/>
    </location>
</feature>
<keyword evidence="7" id="KW-1185">Reference proteome</keyword>
<proteinExistence type="predicted"/>